<dbReference type="CDD" id="cd23021">
    <property type="entry name" value="zf-HIT_IN80B"/>
    <property type="match status" value="1"/>
</dbReference>
<feature type="compositionally biased region" description="Basic and acidic residues" evidence="1">
    <location>
        <begin position="220"/>
        <end position="229"/>
    </location>
</feature>
<dbReference type="EMBL" id="SWLB01000007">
    <property type="protein sequence ID" value="KAF3336268.1"/>
    <property type="molecule type" value="Genomic_DNA"/>
</dbReference>
<feature type="compositionally biased region" description="Basic and acidic residues" evidence="1">
    <location>
        <begin position="244"/>
        <end position="278"/>
    </location>
</feature>
<protein>
    <submittedName>
        <fullName evidence="3">Eukaryotic translation initiation factor 5B-like protein</fullName>
    </submittedName>
</protein>
<evidence type="ECO:0000259" key="2">
    <source>
        <dbReference type="SMART" id="SM01406"/>
    </source>
</evidence>
<dbReference type="Proteomes" id="UP000623129">
    <property type="component" value="Unassembled WGS sequence"/>
</dbReference>
<dbReference type="OrthoDB" id="2021186at2759"/>
<feature type="compositionally biased region" description="Basic and acidic residues" evidence="1">
    <location>
        <begin position="123"/>
        <end position="136"/>
    </location>
</feature>
<dbReference type="InterPro" id="IPR006880">
    <property type="entry name" value="INO80B_C"/>
</dbReference>
<evidence type="ECO:0000313" key="4">
    <source>
        <dbReference type="Proteomes" id="UP000623129"/>
    </source>
</evidence>
<dbReference type="Pfam" id="PF04438">
    <property type="entry name" value="zf-HIT"/>
    <property type="match status" value="1"/>
</dbReference>
<feature type="compositionally biased region" description="Polar residues" evidence="1">
    <location>
        <begin position="84"/>
        <end position="102"/>
    </location>
</feature>
<keyword evidence="4" id="KW-1185">Reference proteome</keyword>
<feature type="region of interest" description="Disordered" evidence="1">
    <location>
        <begin position="1"/>
        <end position="310"/>
    </location>
</feature>
<dbReference type="SMART" id="SM01406">
    <property type="entry name" value="PAPA-1"/>
    <property type="match status" value="1"/>
</dbReference>
<accession>A0A833VUZ1</accession>
<feature type="domain" description="INO80 complex subunit B-like conserved region" evidence="2">
    <location>
        <begin position="249"/>
        <end position="331"/>
    </location>
</feature>
<dbReference type="GO" id="GO:0003743">
    <property type="term" value="F:translation initiation factor activity"/>
    <property type="evidence" value="ECO:0007669"/>
    <property type="project" value="UniProtKB-KW"/>
</dbReference>
<sequence>MDELTVPGLQNPNPKKRRSATTIRRPRQEPNSPEQSGFRKREFFLNAPPVSTHTVDTDEGRSKRSTGGSQLTPYRRGYIKSKENPSISIRDSYSKGESNSAMRENKVTKLKVKVRGVSHTIHQQKEENLHIPEPTRKSIRMNKRRIFDEEDLTHYEKPVVDSDNNKAKKKRVSKNRPSDDSTDYEAGEEEEAVVSADIGPHVGGEKMKNLTSRQRAMLKGGKDSARVEFPEGLPPAPSRKSKNKVSEEEQQAKKAEAAQRRRLQVEKANRESQDDAIRKILGLDSDKKKEEKRLKEKEQKERRAESQKLNESTVKWVMGPTGTVVSFPDDVDLPSIFNSKPCRYPPPREKCAGPACNNAYRYRDSKSKLPLCSLECYRAVQEIT</sequence>
<reference evidence="3" key="1">
    <citation type="submission" date="2020-01" db="EMBL/GenBank/DDBJ databases">
        <title>Genome sequence of Kobresia littledalei, the first chromosome-level genome in the family Cyperaceae.</title>
        <authorList>
            <person name="Qu G."/>
        </authorList>
    </citation>
    <scope>NUCLEOTIDE SEQUENCE</scope>
    <source>
        <strain evidence="3">C.B.Clarke</strain>
        <tissue evidence="3">Leaf</tissue>
    </source>
</reference>
<keyword evidence="3" id="KW-0396">Initiation factor</keyword>
<comment type="caution">
    <text evidence="3">The sequence shown here is derived from an EMBL/GenBank/DDBJ whole genome shotgun (WGS) entry which is preliminary data.</text>
</comment>
<dbReference type="InterPro" id="IPR007529">
    <property type="entry name" value="Znf_HIT"/>
</dbReference>
<dbReference type="AlphaFoldDB" id="A0A833VUZ1"/>
<dbReference type="PANTHER" id="PTHR21561:SF25">
    <property type="entry name" value="OS03G0811500 PROTEIN"/>
    <property type="match status" value="1"/>
</dbReference>
<keyword evidence="3" id="KW-0648">Protein biosynthesis</keyword>
<name>A0A833VUZ1_9POAL</name>
<evidence type="ECO:0000313" key="3">
    <source>
        <dbReference type="EMBL" id="KAF3336268.1"/>
    </source>
</evidence>
<feature type="compositionally biased region" description="Basic and acidic residues" evidence="1">
    <location>
        <begin position="152"/>
        <end position="166"/>
    </location>
</feature>
<evidence type="ECO:0000256" key="1">
    <source>
        <dbReference type="SAM" id="MobiDB-lite"/>
    </source>
</evidence>
<dbReference type="PANTHER" id="PTHR21561">
    <property type="entry name" value="INO80 COMPLEX SUBUNIT B"/>
    <property type="match status" value="1"/>
</dbReference>
<feature type="compositionally biased region" description="Basic and acidic residues" evidence="1">
    <location>
        <begin position="284"/>
        <end position="308"/>
    </location>
</feature>
<gene>
    <name evidence="3" type="ORF">FCM35_KLT18854</name>
</gene>
<proteinExistence type="predicted"/>
<dbReference type="GO" id="GO:0031011">
    <property type="term" value="C:Ino80 complex"/>
    <property type="evidence" value="ECO:0007669"/>
    <property type="project" value="InterPro"/>
</dbReference>
<dbReference type="GO" id="GO:0006338">
    <property type="term" value="P:chromatin remodeling"/>
    <property type="evidence" value="ECO:0007669"/>
    <property type="project" value="InterPro"/>
</dbReference>
<feature type="compositionally biased region" description="Acidic residues" evidence="1">
    <location>
        <begin position="180"/>
        <end position="192"/>
    </location>
</feature>
<organism evidence="3 4">
    <name type="scientific">Carex littledalei</name>
    <dbReference type="NCBI Taxonomy" id="544730"/>
    <lineage>
        <taxon>Eukaryota</taxon>
        <taxon>Viridiplantae</taxon>
        <taxon>Streptophyta</taxon>
        <taxon>Embryophyta</taxon>
        <taxon>Tracheophyta</taxon>
        <taxon>Spermatophyta</taxon>
        <taxon>Magnoliopsida</taxon>
        <taxon>Liliopsida</taxon>
        <taxon>Poales</taxon>
        <taxon>Cyperaceae</taxon>
        <taxon>Cyperoideae</taxon>
        <taxon>Cariceae</taxon>
        <taxon>Carex</taxon>
        <taxon>Carex subgen. Euthyceras</taxon>
    </lineage>
</organism>
<dbReference type="InterPro" id="IPR029523">
    <property type="entry name" value="INO80B/Ies2"/>
</dbReference>
<dbReference type="Pfam" id="PF04795">
    <property type="entry name" value="PAPA-1"/>
    <property type="match status" value="1"/>
</dbReference>